<dbReference type="Proteomes" id="UP000305792">
    <property type="component" value="Unassembled WGS sequence"/>
</dbReference>
<evidence type="ECO:0000256" key="4">
    <source>
        <dbReference type="ARBA" id="ARBA00035117"/>
    </source>
</evidence>
<evidence type="ECO:0000313" key="10">
    <source>
        <dbReference type="Proteomes" id="UP000305792"/>
    </source>
</evidence>
<organism evidence="9 10">
    <name type="scientific">Glycomyces paridis</name>
    <dbReference type="NCBI Taxonomy" id="2126555"/>
    <lineage>
        <taxon>Bacteria</taxon>
        <taxon>Bacillati</taxon>
        <taxon>Actinomycetota</taxon>
        <taxon>Actinomycetes</taxon>
        <taxon>Glycomycetales</taxon>
        <taxon>Glycomycetaceae</taxon>
        <taxon>Glycomyces</taxon>
    </lineage>
</organism>
<dbReference type="GO" id="GO:0006631">
    <property type="term" value="P:fatty acid metabolic process"/>
    <property type="evidence" value="ECO:0007669"/>
    <property type="project" value="UniProtKB-KW"/>
</dbReference>
<dbReference type="OrthoDB" id="510402at2"/>
<evidence type="ECO:0000256" key="2">
    <source>
        <dbReference type="ARBA" id="ARBA00023098"/>
    </source>
</evidence>
<evidence type="ECO:0000313" key="9">
    <source>
        <dbReference type="EMBL" id="THV29134.1"/>
    </source>
</evidence>
<sequence>MATAQESSTPLGSAQLDRAHHDGALLDRALLDRVLKVYKPHCRYLQSAQVPPGDAVRAACEFEIPESCYIDDTGHFNSVEFNICYNQALYWLVATSVRDRLLPVLSGWSMDDFWARQLPDIYIAAYEAVFRAPMRGRELFHGELEVKRAKVRRASAGRPGVVWLDTACRFWEDGGGNADGRIRIAVTNLPEEDDVRP</sequence>
<comment type="catalytic activity">
    <reaction evidence="8">
        <text>a (3R)-3-[(carboxymethyl)amino]fatty acid + holo-[ACP] + H(+) = a (2E)-enoyl-[ACP] + glycine + H2O</text>
        <dbReference type="Rhea" id="RHEA:74923"/>
        <dbReference type="Rhea" id="RHEA-COMP:9685"/>
        <dbReference type="Rhea" id="RHEA-COMP:9925"/>
        <dbReference type="ChEBI" id="CHEBI:15377"/>
        <dbReference type="ChEBI" id="CHEBI:15378"/>
        <dbReference type="ChEBI" id="CHEBI:57305"/>
        <dbReference type="ChEBI" id="CHEBI:64479"/>
        <dbReference type="ChEBI" id="CHEBI:78784"/>
        <dbReference type="ChEBI" id="CHEBI:193080"/>
        <dbReference type="EC" id="4.3.2.11"/>
    </reaction>
    <physiologicalReaction direction="right-to-left" evidence="8">
        <dbReference type="Rhea" id="RHEA:74925"/>
    </physiologicalReaction>
</comment>
<dbReference type="EMBL" id="STGX01000006">
    <property type="protein sequence ID" value="THV29134.1"/>
    <property type="molecule type" value="Genomic_DNA"/>
</dbReference>
<dbReference type="Gene3D" id="3.10.129.30">
    <property type="entry name" value="Rv0098, thioesterase-like hot dog domain"/>
    <property type="match status" value="1"/>
</dbReference>
<keyword evidence="10" id="KW-1185">Reference proteome</keyword>
<evidence type="ECO:0000256" key="1">
    <source>
        <dbReference type="ARBA" id="ARBA00022832"/>
    </source>
</evidence>
<keyword evidence="1" id="KW-0276">Fatty acid metabolism</keyword>
<dbReference type="InterPro" id="IPR022598">
    <property type="entry name" value="FcoT_ThioEstase"/>
</dbReference>
<keyword evidence="3" id="KW-0456">Lyase</keyword>
<protein>
    <recommendedName>
        <fullName evidence="6">(2E)-enoyl-[ACP] glycyltransferase</fullName>
        <ecNumber evidence="5">4.3.2.11</ecNumber>
    </recommendedName>
    <alternativeName>
        <fullName evidence="7">(2E)-unsaturated fatty acyl-[ACP] glycyltransferase</fullName>
    </alternativeName>
</protein>
<dbReference type="GO" id="GO:0016829">
    <property type="term" value="F:lyase activity"/>
    <property type="evidence" value="ECO:0007669"/>
    <property type="project" value="UniProtKB-KW"/>
</dbReference>
<name>A0A4S8PLM8_9ACTN</name>
<dbReference type="Pfam" id="PF10862">
    <property type="entry name" value="FcoT"/>
    <property type="match status" value="1"/>
</dbReference>
<reference evidence="9 10" key="1">
    <citation type="journal article" date="2018" name="Int. J. Syst. Evol. Microbiol.">
        <title>Glycomyces paridis sp. nov., isolated from the medicinal plant Paris polyphylla.</title>
        <authorList>
            <person name="Fang X.M."/>
            <person name="Bai J.L."/>
            <person name="Su J."/>
            <person name="Zhao L.L."/>
            <person name="Liu H.Y."/>
            <person name="Ma B.P."/>
            <person name="Zhang Y.Q."/>
            <person name="Yu L.Y."/>
        </authorList>
    </citation>
    <scope>NUCLEOTIDE SEQUENCE [LARGE SCALE GENOMIC DNA]</scope>
    <source>
        <strain evidence="9 10">CPCC 204357</strain>
    </source>
</reference>
<evidence type="ECO:0000256" key="7">
    <source>
        <dbReference type="ARBA" id="ARBA00035448"/>
    </source>
</evidence>
<evidence type="ECO:0000256" key="5">
    <source>
        <dbReference type="ARBA" id="ARBA00035127"/>
    </source>
</evidence>
<comment type="caution">
    <text evidence="9">The sequence shown here is derived from an EMBL/GenBank/DDBJ whole genome shotgun (WGS) entry which is preliminary data.</text>
</comment>
<gene>
    <name evidence="9" type="ORF">E9998_10370</name>
</gene>
<dbReference type="RefSeq" id="WP_136529627.1">
    <property type="nucleotide sequence ID" value="NZ_STGX01000006.1"/>
</dbReference>
<evidence type="ECO:0000256" key="8">
    <source>
        <dbReference type="ARBA" id="ARBA00048742"/>
    </source>
</evidence>
<proteinExistence type="inferred from homology"/>
<evidence type="ECO:0000256" key="3">
    <source>
        <dbReference type="ARBA" id="ARBA00023239"/>
    </source>
</evidence>
<dbReference type="InterPro" id="IPR043064">
    <property type="entry name" value="FcoT_ThioEstase_Rv0098-like_sf"/>
</dbReference>
<accession>A0A4S8PLM8</accession>
<dbReference type="EC" id="4.3.2.11" evidence="5"/>
<dbReference type="AlphaFoldDB" id="A0A4S8PLM8"/>
<evidence type="ECO:0000256" key="6">
    <source>
        <dbReference type="ARBA" id="ARBA00035169"/>
    </source>
</evidence>
<keyword evidence="2" id="KW-0443">Lipid metabolism</keyword>
<comment type="similarity">
    <text evidence="4">Belongs to the FcoT family.</text>
</comment>